<gene>
    <name evidence="1" type="ORF">LR3_08805</name>
</gene>
<organism evidence="1 2">
    <name type="scientific">Limosilactobacillus reuteri</name>
    <name type="common">Lactobacillus reuteri</name>
    <dbReference type="NCBI Taxonomy" id="1598"/>
    <lineage>
        <taxon>Bacteria</taxon>
        <taxon>Bacillati</taxon>
        <taxon>Bacillota</taxon>
        <taxon>Bacilli</taxon>
        <taxon>Lactobacillales</taxon>
        <taxon>Lactobacillaceae</taxon>
        <taxon>Limosilactobacillus</taxon>
    </lineage>
</organism>
<sequence>MTIKFAGINELQGDFYILNFVVEEENETIICQGIEELMCTVLSAEEFDNWLGGEGLPLLNGEKINDEVEYAEKYIDKTADDYSVLFQD</sequence>
<protein>
    <submittedName>
        <fullName evidence="1">Uncharacterized protein</fullName>
    </submittedName>
</protein>
<evidence type="ECO:0000313" key="2">
    <source>
        <dbReference type="Proteomes" id="UP000027731"/>
    </source>
</evidence>
<dbReference type="AlphaFoldDB" id="A0A073JR08"/>
<proteinExistence type="predicted"/>
<comment type="caution">
    <text evidence="1">The sequence shown here is derived from an EMBL/GenBank/DDBJ whole genome shotgun (WGS) entry which is preliminary data.</text>
</comment>
<dbReference type="PATRIC" id="fig|1598.90.peg.560"/>
<dbReference type="EMBL" id="JOSX01000010">
    <property type="protein sequence ID" value="KEK16144.1"/>
    <property type="molecule type" value="Genomic_DNA"/>
</dbReference>
<reference evidence="1 2" key="1">
    <citation type="submission" date="2014-06" db="EMBL/GenBank/DDBJ databases">
        <title>Genetic determinant of reutericyclin biosynthesis of Lactobacillus reuteri.</title>
        <authorList>
            <person name="Lin X."/>
            <person name="Duar R."/>
            <person name="Walter J."/>
            <person name="Gaenzle M."/>
        </authorList>
    </citation>
    <scope>NUCLEOTIDE SEQUENCE [LARGE SCALE GENOMIC DNA]</scope>
    <source>
        <strain evidence="1 2">LTH2584</strain>
    </source>
</reference>
<name>A0A073JR08_LIMRT</name>
<evidence type="ECO:0000313" key="1">
    <source>
        <dbReference type="EMBL" id="KEK16144.1"/>
    </source>
</evidence>
<accession>A0A073JR08</accession>
<dbReference type="Proteomes" id="UP000027731">
    <property type="component" value="Unassembled WGS sequence"/>
</dbReference>